<feature type="domain" description="Acylphosphatase-like" evidence="7">
    <location>
        <begin position="3"/>
        <end position="91"/>
    </location>
</feature>
<evidence type="ECO:0000256" key="5">
    <source>
        <dbReference type="PROSITE-ProRule" id="PRU00520"/>
    </source>
</evidence>
<evidence type="ECO:0000313" key="8">
    <source>
        <dbReference type="EMBL" id="SES08597.1"/>
    </source>
</evidence>
<evidence type="ECO:0000256" key="4">
    <source>
        <dbReference type="ARBA" id="ARBA00047645"/>
    </source>
</evidence>
<comment type="catalytic activity">
    <reaction evidence="4 5">
        <text>an acyl phosphate + H2O = a carboxylate + phosphate + H(+)</text>
        <dbReference type="Rhea" id="RHEA:14965"/>
        <dbReference type="ChEBI" id="CHEBI:15377"/>
        <dbReference type="ChEBI" id="CHEBI:15378"/>
        <dbReference type="ChEBI" id="CHEBI:29067"/>
        <dbReference type="ChEBI" id="CHEBI:43474"/>
        <dbReference type="ChEBI" id="CHEBI:59918"/>
        <dbReference type="EC" id="3.6.1.7"/>
    </reaction>
</comment>
<dbReference type="InterPro" id="IPR036046">
    <property type="entry name" value="Acylphosphatase-like_dom_sf"/>
</dbReference>
<dbReference type="InterPro" id="IPR020456">
    <property type="entry name" value="Acylphosphatase"/>
</dbReference>
<evidence type="ECO:0000256" key="3">
    <source>
        <dbReference type="ARBA" id="ARBA00015991"/>
    </source>
</evidence>
<dbReference type="InterPro" id="IPR001792">
    <property type="entry name" value="Acylphosphatase-like_dom"/>
</dbReference>
<keyword evidence="9" id="KW-1185">Reference proteome</keyword>
<comment type="similarity">
    <text evidence="1 6">Belongs to the acylphosphatase family.</text>
</comment>
<dbReference type="EC" id="3.6.1.7" evidence="2 5"/>
<protein>
    <recommendedName>
        <fullName evidence="3 5">acylphosphatase</fullName>
        <ecNumber evidence="2 5">3.6.1.7</ecNumber>
    </recommendedName>
</protein>
<reference evidence="8 9" key="1">
    <citation type="submission" date="2016-10" db="EMBL/GenBank/DDBJ databases">
        <authorList>
            <person name="de Groot N.N."/>
        </authorList>
    </citation>
    <scope>NUCLEOTIDE SEQUENCE [LARGE SCALE GENOMIC DNA]</scope>
    <source>
        <strain evidence="8 9">DSM 13760</strain>
    </source>
</reference>
<sequence length="91" mass="10225">MKTVILVATGRVQGVGFRYMTKYRADLLKIYGIVKNQEDGTVYIEANGPEEKLNRFIEVVRASPSPSGNVTHLEVIENPAIKLRDKFTITD</sequence>
<evidence type="ECO:0000256" key="6">
    <source>
        <dbReference type="RuleBase" id="RU004168"/>
    </source>
</evidence>
<evidence type="ECO:0000313" key="9">
    <source>
        <dbReference type="Proteomes" id="UP000198948"/>
    </source>
</evidence>
<evidence type="ECO:0000256" key="1">
    <source>
        <dbReference type="ARBA" id="ARBA00005614"/>
    </source>
</evidence>
<dbReference type="EMBL" id="FOHA01000030">
    <property type="protein sequence ID" value="SES08597.1"/>
    <property type="molecule type" value="Genomic_DNA"/>
</dbReference>
<dbReference type="PROSITE" id="PS51160">
    <property type="entry name" value="ACYLPHOSPHATASE_3"/>
    <property type="match status" value="1"/>
</dbReference>
<dbReference type="Gene3D" id="3.30.70.100">
    <property type="match status" value="1"/>
</dbReference>
<dbReference type="AlphaFoldDB" id="A0A1H9UHG1"/>
<feature type="active site" evidence="5">
    <location>
        <position position="18"/>
    </location>
</feature>
<dbReference type="PANTHER" id="PTHR47268">
    <property type="entry name" value="ACYLPHOSPHATASE"/>
    <property type="match status" value="1"/>
</dbReference>
<name>A0A1H9UHG1_9LACT</name>
<dbReference type="PANTHER" id="PTHR47268:SF4">
    <property type="entry name" value="ACYLPHOSPHATASE"/>
    <property type="match status" value="1"/>
</dbReference>
<dbReference type="STRING" id="142588.SAMN04488559_1307"/>
<gene>
    <name evidence="8" type="ORF">SAMN04488559_1307</name>
</gene>
<evidence type="ECO:0000259" key="7">
    <source>
        <dbReference type="PROSITE" id="PS51160"/>
    </source>
</evidence>
<dbReference type="SUPFAM" id="SSF54975">
    <property type="entry name" value="Acylphosphatase/BLUF domain-like"/>
    <property type="match status" value="1"/>
</dbReference>
<dbReference type="Proteomes" id="UP000198948">
    <property type="component" value="Unassembled WGS sequence"/>
</dbReference>
<dbReference type="Pfam" id="PF00708">
    <property type="entry name" value="Acylphosphatase"/>
    <property type="match status" value="1"/>
</dbReference>
<keyword evidence="5" id="KW-0378">Hydrolase</keyword>
<organism evidence="8 9">
    <name type="scientific">Isobaculum melis</name>
    <dbReference type="NCBI Taxonomy" id="142588"/>
    <lineage>
        <taxon>Bacteria</taxon>
        <taxon>Bacillati</taxon>
        <taxon>Bacillota</taxon>
        <taxon>Bacilli</taxon>
        <taxon>Lactobacillales</taxon>
        <taxon>Carnobacteriaceae</taxon>
        <taxon>Isobaculum</taxon>
    </lineage>
</organism>
<dbReference type="RefSeq" id="WP_092654208.1">
    <property type="nucleotide sequence ID" value="NZ_FOHA01000030.1"/>
</dbReference>
<evidence type="ECO:0000256" key="2">
    <source>
        <dbReference type="ARBA" id="ARBA00012150"/>
    </source>
</evidence>
<dbReference type="OrthoDB" id="9808093at2"/>
<accession>A0A1H9UHG1</accession>
<feature type="active site" evidence="5">
    <location>
        <position position="36"/>
    </location>
</feature>
<proteinExistence type="inferred from homology"/>
<dbReference type="GO" id="GO:0003998">
    <property type="term" value="F:acylphosphatase activity"/>
    <property type="evidence" value="ECO:0007669"/>
    <property type="project" value="UniProtKB-EC"/>
</dbReference>